<evidence type="ECO:0000313" key="9">
    <source>
        <dbReference type="Proteomes" id="UP000075806"/>
    </source>
</evidence>
<dbReference type="EC" id="4.1.1.97" evidence="3"/>
<comment type="pathway">
    <text evidence="2">Purine metabolism; urate degradation; (S)-allantoin from urate: step 3/3.</text>
</comment>
<evidence type="ECO:0000256" key="2">
    <source>
        <dbReference type="ARBA" id="ARBA00004754"/>
    </source>
</evidence>
<dbReference type="SUPFAM" id="SSF158694">
    <property type="entry name" value="UraD-Like"/>
    <property type="match status" value="1"/>
</dbReference>
<dbReference type="NCBIfam" id="TIGR03164">
    <property type="entry name" value="UHCUDC"/>
    <property type="match status" value="1"/>
</dbReference>
<keyword evidence="9" id="KW-1185">Reference proteome</keyword>
<comment type="caution">
    <text evidence="8">The sequence shown here is derived from an EMBL/GenBank/DDBJ whole genome shotgun (WGS) entry which is preliminary data.</text>
</comment>
<accession>A0A162CTL2</accession>
<evidence type="ECO:0000256" key="1">
    <source>
        <dbReference type="ARBA" id="ARBA00001163"/>
    </source>
</evidence>
<protein>
    <recommendedName>
        <fullName evidence="3">2-oxo-4-hydroxy-4-carboxy-5-ureidoimidazoline decarboxylase</fullName>
        <ecNumber evidence="3">4.1.1.97</ecNumber>
    </recommendedName>
</protein>
<dbReference type="GO" id="GO:0000255">
    <property type="term" value="P:allantoin metabolic process"/>
    <property type="evidence" value="ECO:0007669"/>
    <property type="project" value="InterPro"/>
</dbReference>
<dbReference type="AlphaFoldDB" id="A0A162CTL2"/>
<name>A0A162CTL2_9BACI</name>
<evidence type="ECO:0000256" key="4">
    <source>
        <dbReference type="ARBA" id="ARBA00022631"/>
    </source>
</evidence>
<evidence type="ECO:0000259" key="7">
    <source>
        <dbReference type="Pfam" id="PF09349"/>
    </source>
</evidence>
<keyword evidence="5" id="KW-0210">Decarboxylase</keyword>
<proteinExistence type="predicted"/>
<comment type="catalytic activity">
    <reaction evidence="1">
        <text>5-hydroxy-2-oxo-4-ureido-2,5-dihydro-1H-imidazole-5-carboxylate + H(+) = (S)-allantoin + CO2</text>
        <dbReference type="Rhea" id="RHEA:26301"/>
        <dbReference type="ChEBI" id="CHEBI:15378"/>
        <dbReference type="ChEBI" id="CHEBI:15678"/>
        <dbReference type="ChEBI" id="CHEBI:16526"/>
        <dbReference type="ChEBI" id="CHEBI:58639"/>
        <dbReference type="EC" id="4.1.1.97"/>
    </reaction>
</comment>
<dbReference type="RefSeq" id="WP_061950063.1">
    <property type="nucleotide sequence ID" value="NZ_LTAO01000038.1"/>
</dbReference>
<evidence type="ECO:0000256" key="6">
    <source>
        <dbReference type="ARBA" id="ARBA00023239"/>
    </source>
</evidence>
<gene>
    <name evidence="8" type="ORF">AZF04_12345</name>
</gene>
<dbReference type="GO" id="GO:0006144">
    <property type="term" value="P:purine nucleobase metabolic process"/>
    <property type="evidence" value="ECO:0007669"/>
    <property type="project" value="UniProtKB-KW"/>
</dbReference>
<dbReference type="PANTHER" id="PTHR43466:SF1">
    <property type="entry name" value="2-OXO-4-HYDROXY-4-CARBOXY-5-UREIDOIMIDAZOLINE DECARBOXYLASE-RELATED"/>
    <property type="match status" value="1"/>
</dbReference>
<evidence type="ECO:0000313" key="8">
    <source>
        <dbReference type="EMBL" id="KYG26594.1"/>
    </source>
</evidence>
<reference evidence="8" key="1">
    <citation type="submission" date="2016-02" db="EMBL/GenBank/DDBJ databases">
        <title>Genome sequence of Bacillus trypoxylicola KCTC 13244(T).</title>
        <authorList>
            <person name="Jeong H."/>
            <person name="Park S.-H."/>
            <person name="Choi S.-K."/>
        </authorList>
    </citation>
    <scope>NUCLEOTIDE SEQUENCE [LARGE SCALE GENOMIC DNA]</scope>
    <source>
        <strain evidence="8">KCTC 13244</strain>
    </source>
</reference>
<dbReference type="Pfam" id="PF09349">
    <property type="entry name" value="OHCU_decarbox"/>
    <property type="match status" value="1"/>
</dbReference>
<evidence type="ECO:0000256" key="5">
    <source>
        <dbReference type="ARBA" id="ARBA00022793"/>
    </source>
</evidence>
<dbReference type="GO" id="GO:0019628">
    <property type="term" value="P:urate catabolic process"/>
    <property type="evidence" value="ECO:0007669"/>
    <property type="project" value="UniProtKB-UniPathway"/>
</dbReference>
<keyword evidence="6" id="KW-0456">Lyase</keyword>
<dbReference type="InterPro" id="IPR017580">
    <property type="entry name" value="OHCU_decarboxylase-1"/>
</dbReference>
<dbReference type="PANTHER" id="PTHR43466">
    <property type="entry name" value="2-OXO-4-HYDROXY-4-CARBOXY-5-UREIDOIMIDAZOLINE DECARBOXYLASE-RELATED"/>
    <property type="match status" value="1"/>
</dbReference>
<dbReference type="InterPro" id="IPR018020">
    <property type="entry name" value="OHCU_decarboxylase"/>
</dbReference>
<evidence type="ECO:0000256" key="3">
    <source>
        <dbReference type="ARBA" id="ARBA00012257"/>
    </source>
</evidence>
<dbReference type="STRING" id="519424.AZF04_12345"/>
<dbReference type="UniPathway" id="UPA00394">
    <property type="reaction ID" value="UER00652"/>
</dbReference>
<sequence length="166" mass="19261">MFSIEKVNEMSKPQFVKEIGHVYENSPWVAEAAWIFTGFKDIQHLKDAMKNKVITTNHQKQIQLLCAHPDLGARLEMTDASKKEQTQAGLNELTEKEYETFLRLNTSYVNKFGFPFIVAVKEHNKESVQKQMELRLENNQEQELKKALNEVCKIAGYRLDEIIKST</sequence>
<dbReference type="OrthoDB" id="9800909at2"/>
<dbReference type="GO" id="GO:0051997">
    <property type="term" value="F:2-oxo-4-hydroxy-4-carboxy-5-ureidoimidazoline decarboxylase activity"/>
    <property type="evidence" value="ECO:0007669"/>
    <property type="project" value="UniProtKB-EC"/>
</dbReference>
<dbReference type="Proteomes" id="UP000075806">
    <property type="component" value="Unassembled WGS sequence"/>
</dbReference>
<keyword evidence="4" id="KW-0659">Purine metabolism</keyword>
<dbReference type="InterPro" id="IPR036778">
    <property type="entry name" value="OHCU_decarboxylase_sf"/>
</dbReference>
<feature type="domain" description="Oxo-4-hydroxy-4-carboxy-5-ureidoimidazoline decarboxylase" evidence="7">
    <location>
        <begin position="8"/>
        <end position="160"/>
    </location>
</feature>
<organism evidence="8 9">
    <name type="scientific">Alkalihalobacillus trypoxylicola</name>
    <dbReference type="NCBI Taxonomy" id="519424"/>
    <lineage>
        <taxon>Bacteria</taxon>
        <taxon>Bacillati</taxon>
        <taxon>Bacillota</taxon>
        <taxon>Bacilli</taxon>
        <taxon>Bacillales</taxon>
        <taxon>Bacillaceae</taxon>
        <taxon>Alkalihalobacillus</taxon>
    </lineage>
</organism>
<dbReference type="Gene3D" id="1.10.3330.10">
    <property type="entry name" value="Oxo-4-hydroxy-4-carboxy-5-ureidoimidazoline decarboxylase"/>
    <property type="match status" value="1"/>
</dbReference>
<dbReference type="EMBL" id="LTAO01000038">
    <property type="protein sequence ID" value="KYG26594.1"/>
    <property type="molecule type" value="Genomic_DNA"/>
</dbReference>